<dbReference type="Gene3D" id="1.25.10.10">
    <property type="entry name" value="Leucine-rich Repeat Variant"/>
    <property type="match status" value="1"/>
</dbReference>
<accession>A0A1M6RH10</accession>
<evidence type="ECO:0000313" key="3">
    <source>
        <dbReference type="Proteomes" id="UP000184452"/>
    </source>
</evidence>
<dbReference type="EMBL" id="FQZK01000017">
    <property type="protein sequence ID" value="SHK31791.1"/>
    <property type="molecule type" value="Genomic_DNA"/>
</dbReference>
<name>A0A1M6RH10_9ACTN</name>
<organism evidence="2 3">
    <name type="scientific">Nocardiopsis flavescens</name>
    <dbReference type="NCBI Taxonomy" id="758803"/>
    <lineage>
        <taxon>Bacteria</taxon>
        <taxon>Bacillati</taxon>
        <taxon>Actinomycetota</taxon>
        <taxon>Actinomycetes</taxon>
        <taxon>Streptosporangiales</taxon>
        <taxon>Nocardiopsidaceae</taxon>
        <taxon>Nocardiopsis</taxon>
    </lineage>
</organism>
<gene>
    <name evidence="2" type="ORF">SAMN05421803_117106</name>
</gene>
<dbReference type="InterPro" id="IPR016024">
    <property type="entry name" value="ARM-type_fold"/>
</dbReference>
<evidence type="ECO:0008006" key="4">
    <source>
        <dbReference type="Google" id="ProtNLM"/>
    </source>
</evidence>
<dbReference type="OrthoDB" id="275217at2"/>
<dbReference type="STRING" id="758803.SAMN05421803_117106"/>
<dbReference type="RefSeq" id="WP_073381693.1">
    <property type="nucleotide sequence ID" value="NZ_FQZK01000017.1"/>
</dbReference>
<protein>
    <recommendedName>
        <fullName evidence="4">HEAT repeat domain-containing protein</fullName>
    </recommendedName>
</protein>
<evidence type="ECO:0000313" key="2">
    <source>
        <dbReference type="EMBL" id="SHK31791.1"/>
    </source>
</evidence>
<evidence type="ECO:0000256" key="1">
    <source>
        <dbReference type="SAM" id="MobiDB-lite"/>
    </source>
</evidence>
<dbReference type="InterPro" id="IPR011989">
    <property type="entry name" value="ARM-like"/>
</dbReference>
<dbReference type="AlphaFoldDB" id="A0A1M6RH10"/>
<feature type="compositionally biased region" description="Basic and acidic residues" evidence="1">
    <location>
        <begin position="242"/>
        <end position="264"/>
    </location>
</feature>
<reference evidence="2 3" key="1">
    <citation type="submission" date="2016-11" db="EMBL/GenBank/DDBJ databases">
        <authorList>
            <person name="Jaros S."/>
            <person name="Januszkiewicz K."/>
            <person name="Wedrychowicz H."/>
        </authorList>
    </citation>
    <scope>NUCLEOTIDE SEQUENCE [LARGE SCALE GENOMIC DNA]</scope>
    <source>
        <strain evidence="2 3">CGMCC 4.5723</strain>
    </source>
</reference>
<feature type="region of interest" description="Disordered" evidence="1">
    <location>
        <begin position="240"/>
        <end position="264"/>
    </location>
</feature>
<dbReference type="Proteomes" id="UP000184452">
    <property type="component" value="Unassembled WGS sequence"/>
</dbReference>
<proteinExistence type="predicted"/>
<keyword evidence="3" id="KW-1185">Reference proteome</keyword>
<dbReference type="SUPFAM" id="SSF48371">
    <property type="entry name" value="ARM repeat"/>
    <property type="match status" value="1"/>
</dbReference>
<dbReference type="Pfam" id="PF13646">
    <property type="entry name" value="HEAT_2"/>
    <property type="match status" value="1"/>
</dbReference>
<sequence>MARFVHLAPAARAARAVRSGLRASPGHHGERGVFCFPVLPSYTLTHQWLRELARWKGSRSLAAVDLLLPDDQPVTVGHYGGPVRHTTAAGAVGIVAALEDPRGWEVFLPRSVTAREVRRVRAVRQGTGWRYRPDAHGRPPCTCFGCRVRGGYGSRRLLERRPGADGPGPPPRVLLERVDRALADDDTAALRAALDGFSVRRRGPLDRLSPLADHPDPGVRSALAWAVSWWTTPGTGALLDRLAADPDPRVREDADDVRESRADR</sequence>